<dbReference type="STRING" id="660025.F9G8E9"/>
<dbReference type="EC" id="1.2.1.24" evidence="3"/>
<keyword evidence="5 8" id="KW-0560">Oxidoreductase</keyword>
<dbReference type="InterPro" id="IPR029510">
    <property type="entry name" value="Ald_DH_CS_GLU"/>
</dbReference>
<dbReference type="CDD" id="cd07103">
    <property type="entry name" value="ALDH_F5_SSADH_GabD"/>
    <property type="match status" value="1"/>
</dbReference>
<evidence type="ECO:0000256" key="6">
    <source>
        <dbReference type="ARBA" id="ARBA00030806"/>
    </source>
</evidence>
<comment type="caution">
    <text evidence="10">The sequence shown here is derived from an EMBL/GenBank/DDBJ whole genome shotgun (WGS) entry which is preliminary data.</text>
</comment>
<dbReference type="InterPro" id="IPR015590">
    <property type="entry name" value="Aldehyde_DH_dom"/>
</dbReference>
<dbReference type="OrthoDB" id="310895at2759"/>
<accession>F9G8E9</accession>
<evidence type="ECO:0000256" key="7">
    <source>
        <dbReference type="PROSITE-ProRule" id="PRU10007"/>
    </source>
</evidence>
<dbReference type="Gene3D" id="3.40.309.10">
    <property type="entry name" value="Aldehyde Dehydrogenase, Chain A, domain 2"/>
    <property type="match status" value="1"/>
</dbReference>
<dbReference type="InterPro" id="IPR016163">
    <property type="entry name" value="Ald_DH_C"/>
</dbReference>
<name>F9G8E9_FUSOF</name>
<sequence>MTRTPLFKKEIPYVVTRNFQFRDPSLVDTKAFIGGKWVPAASGQMFKILDPEDDTEVCEVADLNAHDTRKAVEAASKAFETYKLTPHRERRWLMRRWGDLIRAAKDDLAALCTLELGKPFTESLTTVQYALDFIDHFETGIERTYGETIPAARGNNRILTIREPQGVVACITPWNSPVAMVTRKVGAALAAGNTVVCKPAPETPLCAIALAKLFERAGGPPGVFNIVTAGQENTPAVGEEFCKNPAIKHLSFTGSTTIGRLLNVQCAKTIKKTSLELGGNAAFIVFEDADLKKAANGVIASKFRSSGQTCVCANRIYVHSSIMDAFADTLSDTLKATFVYGSVWDAKVNFGPLYSGKGLAKVEAHLQDAIQQGSRVSYRGTVDNLGPNFFPPTVVVVPRGETLMMKFLTEETFGPLAFLVPFDSEEEVVRLANATDVGLAAYFFTESISRVWRVSEALKVGMVGVGVGLVSAAEQPFGGVLESGLGREGGPAALEEYLDIKSITVGI</sequence>
<dbReference type="PROSITE" id="PS00070">
    <property type="entry name" value="ALDEHYDE_DEHYDR_CYS"/>
    <property type="match status" value="1"/>
</dbReference>
<dbReference type="GO" id="GO:0004777">
    <property type="term" value="F:succinate-semialdehyde dehydrogenase (NAD+) activity"/>
    <property type="evidence" value="ECO:0007669"/>
    <property type="project" value="UniProtKB-EC"/>
</dbReference>
<dbReference type="Gene3D" id="3.40.605.10">
    <property type="entry name" value="Aldehyde Dehydrogenase, Chain A, domain 1"/>
    <property type="match status" value="1"/>
</dbReference>
<dbReference type="InterPro" id="IPR016162">
    <property type="entry name" value="Ald_DH_N"/>
</dbReference>
<evidence type="ECO:0000256" key="8">
    <source>
        <dbReference type="RuleBase" id="RU003345"/>
    </source>
</evidence>
<dbReference type="PANTHER" id="PTHR43353">
    <property type="entry name" value="SUCCINATE-SEMIALDEHYDE DEHYDROGENASE, MITOCHONDRIAL"/>
    <property type="match status" value="1"/>
</dbReference>
<dbReference type="AlphaFoldDB" id="F9G8E9"/>
<reference evidence="10" key="1">
    <citation type="journal article" date="2012" name="Mol. Plant Microbe Interact.">
        <title>A highly conserved effector in Fusarium oxysporum is required for full virulence on Arabidopsis.</title>
        <authorList>
            <person name="Thatcher L.F."/>
            <person name="Gardiner D.M."/>
            <person name="Kazan K."/>
            <person name="Manners J."/>
        </authorList>
    </citation>
    <scope>NUCLEOTIDE SEQUENCE [LARGE SCALE GENOMIC DNA]</scope>
    <source>
        <strain evidence="10">Fo5176</strain>
    </source>
</reference>
<evidence type="ECO:0000256" key="5">
    <source>
        <dbReference type="ARBA" id="ARBA00023002"/>
    </source>
</evidence>
<dbReference type="Pfam" id="PF00171">
    <property type="entry name" value="Aldedh"/>
    <property type="match status" value="1"/>
</dbReference>
<evidence type="ECO:0000256" key="1">
    <source>
        <dbReference type="ARBA" id="ARBA00005176"/>
    </source>
</evidence>
<dbReference type="PROSITE" id="PS00687">
    <property type="entry name" value="ALDEHYDE_DEHYDR_GLU"/>
    <property type="match status" value="1"/>
</dbReference>
<dbReference type="PANTHER" id="PTHR43353:SF5">
    <property type="entry name" value="SUCCINATE-SEMIALDEHYDE DEHYDROGENASE, MITOCHONDRIAL"/>
    <property type="match status" value="1"/>
</dbReference>
<evidence type="ECO:0000313" key="10">
    <source>
        <dbReference type="EMBL" id="EGU74558.1"/>
    </source>
</evidence>
<feature type="domain" description="Aldehyde dehydrogenase" evidence="9">
    <location>
        <begin position="37"/>
        <end position="503"/>
    </location>
</feature>
<comment type="pathway">
    <text evidence="1">Amino-acid degradation; 4-aminobutanoate degradation.</text>
</comment>
<dbReference type="InterPro" id="IPR016160">
    <property type="entry name" value="Ald_DH_CS_CYS"/>
</dbReference>
<feature type="active site" evidence="7">
    <location>
        <position position="276"/>
    </location>
</feature>
<evidence type="ECO:0000259" key="9">
    <source>
        <dbReference type="Pfam" id="PF00171"/>
    </source>
</evidence>
<evidence type="ECO:0000256" key="2">
    <source>
        <dbReference type="ARBA" id="ARBA00009986"/>
    </source>
</evidence>
<dbReference type="InterPro" id="IPR050740">
    <property type="entry name" value="Aldehyde_DH_Superfamily"/>
</dbReference>
<comment type="similarity">
    <text evidence="2 8">Belongs to the aldehyde dehydrogenase family.</text>
</comment>
<organism evidence="10">
    <name type="scientific">Fusarium oxysporum (strain Fo5176)</name>
    <name type="common">Fusarium vascular wilt</name>
    <dbReference type="NCBI Taxonomy" id="660025"/>
    <lineage>
        <taxon>Eukaryota</taxon>
        <taxon>Fungi</taxon>
        <taxon>Dikarya</taxon>
        <taxon>Ascomycota</taxon>
        <taxon>Pezizomycotina</taxon>
        <taxon>Sordariomycetes</taxon>
        <taxon>Hypocreomycetidae</taxon>
        <taxon>Hypocreales</taxon>
        <taxon>Nectriaceae</taxon>
        <taxon>Fusarium</taxon>
        <taxon>Fusarium oxysporum species complex</taxon>
    </lineage>
</organism>
<dbReference type="EMBL" id="AFQF01003662">
    <property type="protein sequence ID" value="EGU74558.1"/>
    <property type="molecule type" value="Genomic_DNA"/>
</dbReference>
<gene>
    <name evidence="10" type="ORF">FOXB_14931</name>
</gene>
<evidence type="ECO:0000256" key="3">
    <source>
        <dbReference type="ARBA" id="ARBA00013051"/>
    </source>
</evidence>
<dbReference type="FunFam" id="3.40.605.10:FF:000007">
    <property type="entry name" value="NAD/NADP-dependent betaine aldehyde dehydrogenase"/>
    <property type="match status" value="1"/>
</dbReference>
<dbReference type="InterPro" id="IPR016161">
    <property type="entry name" value="Ald_DH/histidinol_DH"/>
</dbReference>
<proteinExistence type="inferred from homology"/>
<protein>
    <recommendedName>
        <fullName evidence="4">Succinate-semialdehyde dehydrogenase, mitochondrial</fullName>
        <ecNumber evidence="3">1.2.1.24</ecNumber>
    </recommendedName>
    <alternativeName>
        <fullName evidence="6">NAD(+)-dependent succinic semialdehyde dehydrogenase</fullName>
    </alternativeName>
</protein>
<evidence type="ECO:0000256" key="4">
    <source>
        <dbReference type="ARBA" id="ARBA00019842"/>
    </source>
</evidence>
<dbReference type="FunFam" id="3.40.309.10:FF:000004">
    <property type="entry name" value="Succinate-semialdehyde dehydrogenase I"/>
    <property type="match status" value="1"/>
</dbReference>
<dbReference type="SUPFAM" id="SSF53720">
    <property type="entry name" value="ALDH-like"/>
    <property type="match status" value="1"/>
</dbReference>
<dbReference type="GO" id="GO:0009450">
    <property type="term" value="P:gamma-aminobutyric acid catabolic process"/>
    <property type="evidence" value="ECO:0007669"/>
    <property type="project" value="TreeGrafter"/>
</dbReference>